<gene>
    <name evidence="2" type="ORF">AVDCRST_MAG89-5357</name>
</gene>
<evidence type="ECO:0000313" key="2">
    <source>
        <dbReference type="EMBL" id="CAA9380650.1"/>
    </source>
</evidence>
<protein>
    <submittedName>
        <fullName evidence="2">Uncharacterized protein</fullName>
    </submittedName>
</protein>
<evidence type="ECO:0000256" key="1">
    <source>
        <dbReference type="SAM" id="MobiDB-lite"/>
    </source>
</evidence>
<sequence length="56" mass="5928">MANESKPLEAGKFSKGGRNTQPMTPRPDFVPAPLGTLTPIGGANNQAPRESNPPKR</sequence>
<dbReference type="EMBL" id="CADCTV010001122">
    <property type="protein sequence ID" value="CAA9380650.1"/>
    <property type="molecule type" value="Genomic_DNA"/>
</dbReference>
<reference evidence="2" key="1">
    <citation type="submission" date="2020-02" db="EMBL/GenBank/DDBJ databases">
        <authorList>
            <person name="Meier V. D."/>
        </authorList>
    </citation>
    <scope>NUCLEOTIDE SEQUENCE</scope>
    <source>
        <strain evidence="2">AVDCRST_MAG89</strain>
    </source>
</reference>
<proteinExistence type="predicted"/>
<dbReference type="AlphaFoldDB" id="A0A6J4N8E3"/>
<accession>A0A6J4N8E3</accession>
<name>A0A6J4N8E3_9BACT</name>
<feature type="region of interest" description="Disordered" evidence="1">
    <location>
        <begin position="1"/>
        <end position="56"/>
    </location>
</feature>
<organism evidence="2">
    <name type="scientific">uncultured Gemmatimonadota bacterium</name>
    <dbReference type="NCBI Taxonomy" id="203437"/>
    <lineage>
        <taxon>Bacteria</taxon>
        <taxon>Pseudomonadati</taxon>
        <taxon>Gemmatimonadota</taxon>
        <taxon>environmental samples</taxon>
    </lineage>
</organism>